<gene>
    <name evidence="2" type="ORF">H310_01527</name>
</gene>
<dbReference type="AlphaFoldDB" id="A0A024UT22"/>
<dbReference type="PANTHER" id="PTHR34213:SF2">
    <property type="entry name" value="NUCLEAR TRANSPORT FACTOR 2 (NTF2) FAMILY PROTEIN"/>
    <property type="match status" value="1"/>
</dbReference>
<dbReference type="Pfam" id="PF12680">
    <property type="entry name" value="SnoaL_2"/>
    <property type="match status" value="1"/>
</dbReference>
<dbReference type="RefSeq" id="XP_008862872.1">
    <property type="nucleotide sequence ID" value="XM_008864650.1"/>
</dbReference>
<dbReference type="SUPFAM" id="SSF54427">
    <property type="entry name" value="NTF2-like"/>
    <property type="match status" value="1"/>
</dbReference>
<dbReference type="PANTHER" id="PTHR34213">
    <property type="entry name" value="NUCLEAR TRANSPORT FACTOR 2 (NTF2) FAMILY PROTEIN"/>
    <property type="match status" value="1"/>
</dbReference>
<organism evidence="2">
    <name type="scientific">Aphanomyces invadans</name>
    <dbReference type="NCBI Taxonomy" id="157072"/>
    <lineage>
        <taxon>Eukaryota</taxon>
        <taxon>Sar</taxon>
        <taxon>Stramenopiles</taxon>
        <taxon>Oomycota</taxon>
        <taxon>Saprolegniomycetes</taxon>
        <taxon>Saprolegniales</taxon>
        <taxon>Verrucalvaceae</taxon>
        <taxon>Aphanomyces</taxon>
    </lineage>
</organism>
<protein>
    <recommendedName>
        <fullName evidence="1">SnoaL-like domain-containing protein</fullName>
    </recommendedName>
</protein>
<dbReference type="VEuPathDB" id="FungiDB:H310_01527"/>
<dbReference type="Gene3D" id="3.10.450.50">
    <property type="match status" value="1"/>
</dbReference>
<feature type="domain" description="SnoaL-like" evidence="1">
    <location>
        <begin position="18"/>
        <end position="114"/>
    </location>
</feature>
<name>A0A024UT22_9STRA</name>
<sequence length="179" mass="19905">MNALDVIANVMALYNSETQDIDSIVDAHYHPDAVFSDPIVKVHGRDNIAAQFRVLPYVFQSCGTSVLHRSIAGTRILTVDSVLSATFKFLPKYFGCSFRMFTVLEVKDVKIVQHTDFWDVQSVVENVPVISSVYPKMRRVLGYSSTKVVKILSPRPLPAMPAELLQLEESKTDDSAAAV</sequence>
<accession>A0A024UT22</accession>
<reference evidence="2" key="1">
    <citation type="submission" date="2013-12" db="EMBL/GenBank/DDBJ databases">
        <title>The Genome Sequence of Aphanomyces invadans NJM9701.</title>
        <authorList>
            <consortium name="The Broad Institute Genomics Platform"/>
            <person name="Russ C."/>
            <person name="Tyler B."/>
            <person name="van West P."/>
            <person name="Dieguez-Uribeondo J."/>
            <person name="Young S.K."/>
            <person name="Zeng Q."/>
            <person name="Gargeya S."/>
            <person name="Fitzgerald M."/>
            <person name="Abouelleil A."/>
            <person name="Alvarado L."/>
            <person name="Chapman S.B."/>
            <person name="Gainer-Dewar J."/>
            <person name="Goldberg J."/>
            <person name="Griggs A."/>
            <person name="Gujja S."/>
            <person name="Hansen M."/>
            <person name="Howarth C."/>
            <person name="Imamovic A."/>
            <person name="Ireland A."/>
            <person name="Larimer J."/>
            <person name="McCowan C."/>
            <person name="Murphy C."/>
            <person name="Pearson M."/>
            <person name="Poon T.W."/>
            <person name="Priest M."/>
            <person name="Roberts A."/>
            <person name="Saif S."/>
            <person name="Shea T."/>
            <person name="Sykes S."/>
            <person name="Wortman J."/>
            <person name="Nusbaum C."/>
            <person name="Birren B."/>
        </authorList>
    </citation>
    <scope>NUCLEOTIDE SEQUENCE [LARGE SCALE GENOMIC DNA]</scope>
    <source>
        <strain evidence="2">NJM9701</strain>
    </source>
</reference>
<dbReference type="eggNOG" id="ENOG502RYUB">
    <property type="taxonomic scope" value="Eukaryota"/>
</dbReference>
<dbReference type="InterPro" id="IPR037401">
    <property type="entry name" value="SnoaL-like"/>
</dbReference>
<evidence type="ECO:0000313" key="2">
    <source>
        <dbReference type="EMBL" id="ETW09067.1"/>
    </source>
</evidence>
<evidence type="ECO:0000259" key="1">
    <source>
        <dbReference type="Pfam" id="PF12680"/>
    </source>
</evidence>
<proteinExistence type="predicted"/>
<dbReference type="EMBL" id="KI913953">
    <property type="protein sequence ID" value="ETW09067.1"/>
    <property type="molecule type" value="Genomic_DNA"/>
</dbReference>
<dbReference type="OrthoDB" id="9995831at2759"/>
<dbReference type="InterPro" id="IPR032710">
    <property type="entry name" value="NTF2-like_dom_sf"/>
</dbReference>
<dbReference type="GeneID" id="20078577"/>